<feature type="transmembrane region" description="Helical" evidence="1">
    <location>
        <begin position="23"/>
        <end position="45"/>
    </location>
</feature>
<keyword evidence="1" id="KW-0812">Transmembrane</keyword>
<feature type="transmembrane region" description="Helical" evidence="1">
    <location>
        <begin position="57"/>
        <end position="82"/>
    </location>
</feature>
<dbReference type="AlphaFoldDB" id="A0A915K638"/>
<reference evidence="3" key="1">
    <citation type="submission" date="2022-11" db="UniProtKB">
        <authorList>
            <consortium name="WormBaseParasite"/>
        </authorList>
    </citation>
    <scope>IDENTIFICATION</scope>
</reference>
<keyword evidence="1" id="KW-0472">Membrane</keyword>
<keyword evidence="2" id="KW-1185">Reference proteome</keyword>
<feature type="transmembrane region" description="Helical" evidence="1">
    <location>
        <begin position="102"/>
        <end position="124"/>
    </location>
</feature>
<dbReference type="SUPFAM" id="SSF81321">
    <property type="entry name" value="Family A G protein-coupled receptor-like"/>
    <property type="match status" value="1"/>
</dbReference>
<dbReference type="Proteomes" id="UP000887565">
    <property type="component" value="Unplaced"/>
</dbReference>
<evidence type="ECO:0000313" key="3">
    <source>
        <dbReference type="WBParaSite" id="nRc.2.0.1.t34201-RA"/>
    </source>
</evidence>
<feature type="transmembrane region" description="Helical" evidence="1">
    <location>
        <begin position="136"/>
        <end position="158"/>
    </location>
</feature>
<feature type="transmembrane region" description="Helical" evidence="1">
    <location>
        <begin position="178"/>
        <end position="198"/>
    </location>
</feature>
<accession>A0A915K638</accession>
<organism evidence="2 3">
    <name type="scientific">Romanomermis culicivorax</name>
    <name type="common">Nematode worm</name>
    <dbReference type="NCBI Taxonomy" id="13658"/>
    <lineage>
        <taxon>Eukaryota</taxon>
        <taxon>Metazoa</taxon>
        <taxon>Ecdysozoa</taxon>
        <taxon>Nematoda</taxon>
        <taxon>Enoplea</taxon>
        <taxon>Dorylaimia</taxon>
        <taxon>Mermithida</taxon>
        <taxon>Mermithoidea</taxon>
        <taxon>Mermithidae</taxon>
        <taxon>Romanomermis</taxon>
    </lineage>
</organism>
<evidence type="ECO:0000313" key="2">
    <source>
        <dbReference type="Proteomes" id="UP000887565"/>
    </source>
</evidence>
<keyword evidence="1" id="KW-1133">Transmembrane helix</keyword>
<evidence type="ECO:0000256" key="1">
    <source>
        <dbReference type="SAM" id="Phobius"/>
    </source>
</evidence>
<proteinExistence type="predicted"/>
<name>A0A915K638_ROMCU</name>
<dbReference type="InterPro" id="IPR019425">
    <property type="entry name" value="7TM_GPCR_serpentine_rcpt_Srt"/>
</dbReference>
<dbReference type="Gene3D" id="1.20.1070.10">
    <property type="entry name" value="Rhodopsin 7-helix transmembrane proteins"/>
    <property type="match status" value="1"/>
</dbReference>
<sequence length="306" mass="34339">MADDQDLLSNSLNHTWLPVVDPIVGTIYILLAVVLLVPYFICIYIMSTDDTLKGSSFFRIAIHIGVTDVLQIFFNSIVGGLLTLTNYQGFWLNNTSAAVTGFGWTACLSVAHLMAFNRFVYIYWPDKVKYFFSPRATSLALAGCWLSGVLWLTVLMNPNLRSMMNRSVSKDSRRDVKILAQAVFLCALVIATTITFTIDQYVITHWSISFLTNILWLSSEGYTTHSANAPIYQISRFSDYFDSANHSHKSRISEPWRDAGSVNTIKRRFIEMFNMNSSSSPTTATVTPNEVAAARPNRIVPENLVS</sequence>
<dbReference type="PANTHER" id="PTHR23021">
    <property type="entry name" value="SERPENTINE RECEPTOR, CLASS T"/>
    <property type="match status" value="1"/>
</dbReference>
<protein>
    <submittedName>
        <fullName evidence="3">Uncharacterized protein</fullName>
    </submittedName>
</protein>
<dbReference type="Pfam" id="PF10321">
    <property type="entry name" value="7TM_GPCR_Srt"/>
    <property type="match status" value="1"/>
</dbReference>
<dbReference type="WBParaSite" id="nRc.2.0.1.t34201-RA">
    <property type="protein sequence ID" value="nRc.2.0.1.t34201-RA"/>
    <property type="gene ID" value="nRc.2.0.1.g34201"/>
</dbReference>